<feature type="compositionally biased region" description="Basic and acidic residues" evidence="7">
    <location>
        <begin position="285"/>
        <end position="416"/>
    </location>
</feature>
<dbReference type="STRING" id="8022.A0A060WWV4"/>
<dbReference type="GO" id="GO:0005686">
    <property type="term" value="C:U2 snRNP"/>
    <property type="evidence" value="ECO:0007669"/>
    <property type="project" value="TreeGrafter"/>
</dbReference>
<dbReference type="EMBL" id="FR904675">
    <property type="protein sequence ID" value="CDQ69554.1"/>
    <property type="molecule type" value="Genomic_DNA"/>
</dbReference>
<dbReference type="Gene3D" id="3.30.70.330">
    <property type="match status" value="1"/>
</dbReference>
<feature type="domain" description="RRM" evidence="8">
    <location>
        <begin position="84"/>
        <end position="162"/>
    </location>
</feature>
<dbReference type="PaxDb" id="8022-A0A060WWV4"/>
<name>A0A060WWV4_ONCMY</name>
<comment type="similarity">
    <text evidence="3">Belongs to the IST3 family.</text>
</comment>
<evidence type="ECO:0000313" key="9">
    <source>
        <dbReference type="EMBL" id="CDQ69554.1"/>
    </source>
</evidence>
<dbReference type="PANTHER" id="PTHR45880">
    <property type="entry name" value="RNA-BINDING MOTIF PROTEIN, X-LINKED 2"/>
    <property type="match status" value="1"/>
</dbReference>
<dbReference type="Proteomes" id="UP000193380">
    <property type="component" value="Chromosome 22"/>
</dbReference>
<evidence type="ECO:0000256" key="1">
    <source>
        <dbReference type="ARBA" id="ARBA00022884"/>
    </source>
</evidence>
<dbReference type="InterPro" id="IPR012677">
    <property type="entry name" value="Nucleotide-bd_a/b_plait_sf"/>
</dbReference>
<protein>
    <recommendedName>
        <fullName evidence="5">RNA-binding motif protein, X-linked 2</fullName>
    </recommendedName>
</protein>
<dbReference type="GO" id="GO:0071011">
    <property type="term" value="C:precatalytic spliceosome"/>
    <property type="evidence" value="ECO:0007669"/>
    <property type="project" value="TreeGrafter"/>
</dbReference>
<sequence length="416" mass="49414">MVCSYSWGKKKKRSLAMDGQEKRQDQQRDDSVFYCMLNTFFVHLSLPPYSPLTKVKLINELNEREASLGVKETVSWHSEYKDSAWIFIGGFPYELTEGDIVCVFSQYGEIANINLVRDKKTGKSKGFCFICYEDQRSTILAVDNLNGIKIKGRTIRVDHVLNYRPPKDNEDMDDITKRLREEGCAPKLPDHSSSESEEEEQYAVPVKKPKKDKKEKKKKKKEKKALKAEREQRERLAQTPPRPVPTVRVKQEKEDLGYDKYSQRGAAEERLRSRGERPGPGAELRNPRDTHRQEDGGFRNRYGDQQDREGDRSREDEKRRHEMGERRDGGLQLESKRTGREEGERTRERERDNDRNRESEKDSDRNRDREREKDRDSDRNRDREREKDRDSDRNRERDQSSKHREEHSRERDYRRK</sequence>
<keyword evidence="1 6" id="KW-0694">RNA-binding</keyword>
<evidence type="ECO:0000256" key="4">
    <source>
        <dbReference type="ARBA" id="ARBA00064744"/>
    </source>
</evidence>
<dbReference type="GO" id="GO:0003723">
    <property type="term" value="F:RNA binding"/>
    <property type="evidence" value="ECO:0007669"/>
    <property type="project" value="UniProtKB-UniRule"/>
</dbReference>
<dbReference type="Pfam" id="PF00076">
    <property type="entry name" value="RRM_1"/>
    <property type="match status" value="1"/>
</dbReference>
<dbReference type="FunFam" id="3.30.70.330:FF:000218">
    <property type="entry name" value="RNA-binding motif protein, X-linked 2"/>
    <property type="match status" value="1"/>
</dbReference>
<feature type="compositionally biased region" description="Basic and acidic residues" evidence="7">
    <location>
        <begin position="225"/>
        <end position="236"/>
    </location>
</feature>
<evidence type="ECO:0000256" key="6">
    <source>
        <dbReference type="PROSITE-ProRule" id="PRU00176"/>
    </source>
</evidence>
<dbReference type="SMART" id="SM00360">
    <property type="entry name" value="RRM"/>
    <property type="match status" value="1"/>
</dbReference>
<dbReference type="PROSITE" id="PS50102">
    <property type="entry name" value="RRM"/>
    <property type="match status" value="1"/>
</dbReference>
<evidence type="ECO:0000256" key="5">
    <source>
        <dbReference type="ARBA" id="ARBA00074390"/>
    </source>
</evidence>
<gene>
    <name evidence="9" type="ORF">GSONMT00060056001</name>
</gene>
<evidence type="ECO:0000313" key="10">
    <source>
        <dbReference type="Proteomes" id="UP000193380"/>
    </source>
</evidence>
<dbReference type="SUPFAM" id="SSF54928">
    <property type="entry name" value="RNA-binding domain, RBD"/>
    <property type="match status" value="1"/>
</dbReference>
<evidence type="ECO:0000256" key="7">
    <source>
        <dbReference type="SAM" id="MobiDB-lite"/>
    </source>
</evidence>
<organism evidence="9 10">
    <name type="scientific">Oncorhynchus mykiss</name>
    <name type="common">Rainbow trout</name>
    <name type="synonym">Salmo gairdneri</name>
    <dbReference type="NCBI Taxonomy" id="8022"/>
    <lineage>
        <taxon>Eukaryota</taxon>
        <taxon>Metazoa</taxon>
        <taxon>Chordata</taxon>
        <taxon>Craniata</taxon>
        <taxon>Vertebrata</taxon>
        <taxon>Euteleostomi</taxon>
        <taxon>Actinopterygii</taxon>
        <taxon>Neopterygii</taxon>
        <taxon>Teleostei</taxon>
        <taxon>Protacanthopterygii</taxon>
        <taxon>Salmoniformes</taxon>
        <taxon>Salmonidae</taxon>
        <taxon>Salmoninae</taxon>
        <taxon>Oncorhynchus</taxon>
    </lineage>
</organism>
<evidence type="ECO:0000259" key="8">
    <source>
        <dbReference type="PROSITE" id="PS50102"/>
    </source>
</evidence>
<evidence type="ECO:0000256" key="2">
    <source>
        <dbReference type="ARBA" id="ARBA00053249"/>
    </source>
</evidence>
<dbReference type="GO" id="GO:0005654">
    <property type="term" value="C:nucleoplasm"/>
    <property type="evidence" value="ECO:0007669"/>
    <property type="project" value="UniProtKB-ARBA"/>
</dbReference>
<comment type="function">
    <text evidence="2">Involved in pre-mRNA splicing as component of the activated spliceosome. As a component of the minor spliceosome, involved in the splicing of U12-type introns in pre-mRNAs.</text>
</comment>
<feature type="region of interest" description="Disordered" evidence="7">
    <location>
        <begin position="184"/>
        <end position="416"/>
    </location>
</feature>
<proteinExistence type="inferred from homology"/>
<dbReference type="InterPro" id="IPR035979">
    <property type="entry name" value="RBD_domain_sf"/>
</dbReference>
<feature type="compositionally biased region" description="Basic residues" evidence="7">
    <location>
        <begin position="207"/>
        <end position="224"/>
    </location>
</feature>
<dbReference type="GO" id="GO:0071013">
    <property type="term" value="C:catalytic step 2 spliceosome"/>
    <property type="evidence" value="ECO:0007669"/>
    <property type="project" value="TreeGrafter"/>
</dbReference>
<feature type="compositionally biased region" description="Basic and acidic residues" evidence="7">
    <location>
        <begin position="249"/>
        <end position="277"/>
    </location>
</feature>
<comment type="subunit">
    <text evidence="4">Part of the activated spliceosome B/catalytic step 1 spliceosome, one of the forms of the spliceosome which has a well-formed active site but still cannot catalyze the branching reaction and is composed of at least 52 proteins, the U2, U5 and U6 snRNAs and the pre-mRNA. Component of the minor spliceosome, which splices U12-type introns.</text>
</comment>
<dbReference type="PANTHER" id="PTHR45880:SF1">
    <property type="entry name" value="RNA-BINDING MOTIF PROTEIN, X-LINKED 2"/>
    <property type="match status" value="1"/>
</dbReference>
<dbReference type="InterPro" id="IPR051847">
    <property type="entry name" value="RNA_proc/Spliceosome_comp"/>
</dbReference>
<dbReference type="CDD" id="cd12411">
    <property type="entry name" value="RRM_ist3_like"/>
    <property type="match status" value="1"/>
</dbReference>
<dbReference type="InterPro" id="IPR000504">
    <property type="entry name" value="RRM_dom"/>
</dbReference>
<feature type="compositionally biased region" description="Basic and acidic residues" evidence="7">
    <location>
        <begin position="184"/>
        <end position="194"/>
    </location>
</feature>
<dbReference type="AlphaFoldDB" id="A0A060WWV4"/>
<dbReference type="GO" id="GO:0000398">
    <property type="term" value="P:mRNA splicing, via spliceosome"/>
    <property type="evidence" value="ECO:0007669"/>
    <property type="project" value="InterPro"/>
</dbReference>
<evidence type="ECO:0000256" key="3">
    <source>
        <dbReference type="ARBA" id="ARBA00061455"/>
    </source>
</evidence>
<reference evidence="9 10" key="1">
    <citation type="journal article" date="2014" name="Nat. Commun.">
        <title>The rainbow trout genome provides novel insights into evolution after whole-genome duplication in vertebrates.</title>
        <authorList>
            <person name="Berthelot C."/>
            <person name="Brunet F."/>
            <person name="Chalopin D."/>
            <person name="Juanchich A."/>
            <person name="Bernard M."/>
            <person name="Noel B."/>
            <person name="Bento P."/>
            <person name="Da Silva C."/>
            <person name="Labadie K."/>
            <person name="Alberti A."/>
            <person name="Aury J.M."/>
            <person name="Louis A."/>
            <person name="Dehais P."/>
            <person name="Bardou P."/>
            <person name="Montfort J."/>
            <person name="Klopp C."/>
            <person name="Cabau C."/>
            <person name="Gaspin C."/>
            <person name="Thorgaard G.H."/>
            <person name="Boussaha M."/>
            <person name="Quillet E."/>
            <person name="Guyomard R."/>
            <person name="Galiana D."/>
            <person name="Bobe J."/>
            <person name="Volff J.N."/>
            <person name="Genet C."/>
            <person name="Wincker P."/>
            <person name="Jaillon O."/>
            <person name="Roest Crollius H."/>
            <person name="Guiguen Y."/>
        </authorList>
    </citation>
    <scope>NUCLEOTIDE SEQUENCE [LARGE SCALE GENOMIC DNA]</scope>
</reference>
<accession>A0A060WWV4</accession>
<dbReference type="InterPro" id="IPR045844">
    <property type="entry name" value="RRM_Ist3-like"/>
</dbReference>